<dbReference type="RefSeq" id="XP_009691203.1">
    <property type="nucleotide sequence ID" value="XM_009692908.1"/>
</dbReference>
<evidence type="ECO:0000313" key="1">
    <source>
        <dbReference type="EMBL" id="BAM40902.1"/>
    </source>
</evidence>
<evidence type="ECO:0000313" key="2">
    <source>
        <dbReference type="Proteomes" id="UP000003786"/>
    </source>
</evidence>
<reference evidence="1 2" key="1">
    <citation type="journal article" date="2012" name="MBio">
        <title>Comparative genome analysis of three eukaryotic parasites with differing abilities to transform leukocytes reveals key mediators of Theileria-induced leukocyte transformation.</title>
        <authorList>
            <person name="Hayashida K."/>
            <person name="Hara Y."/>
            <person name="Abe T."/>
            <person name="Yamasaki C."/>
            <person name="Toyoda A."/>
            <person name="Kosuge T."/>
            <person name="Suzuki Y."/>
            <person name="Sato Y."/>
            <person name="Kawashima S."/>
            <person name="Katayama T."/>
            <person name="Wakaguri H."/>
            <person name="Inoue N."/>
            <person name="Homma K."/>
            <person name="Tada-Umezaki M."/>
            <person name="Yagi Y."/>
            <person name="Fujii Y."/>
            <person name="Habara T."/>
            <person name="Kanehisa M."/>
            <person name="Watanabe H."/>
            <person name="Ito K."/>
            <person name="Gojobori T."/>
            <person name="Sugawara H."/>
            <person name="Imanishi T."/>
            <person name="Weir W."/>
            <person name="Gardner M."/>
            <person name="Pain A."/>
            <person name="Shiels B."/>
            <person name="Hattori M."/>
            <person name="Nene V."/>
            <person name="Sugimoto C."/>
        </authorList>
    </citation>
    <scope>NUCLEOTIDE SEQUENCE [LARGE SCALE GENOMIC DNA]</scope>
    <source>
        <strain evidence="1 2">Shintoku</strain>
    </source>
</reference>
<dbReference type="Proteomes" id="UP000003786">
    <property type="component" value="Chromosome 3"/>
</dbReference>
<proteinExistence type="predicted"/>
<protein>
    <submittedName>
        <fullName evidence="1">Uncharacterized protein</fullName>
    </submittedName>
</protein>
<dbReference type="AlphaFoldDB" id="J4CDC5"/>
<accession>J4CDC5</accession>
<dbReference type="KEGG" id="tot:TOT_030000163"/>
<dbReference type="GeneID" id="20715361"/>
<organism evidence="1 2">
    <name type="scientific">Theileria orientalis strain Shintoku</name>
    <dbReference type="NCBI Taxonomy" id="869250"/>
    <lineage>
        <taxon>Eukaryota</taxon>
        <taxon>Sar</taxon>
        <taxon>Alveolata</taxon>
        <taxon>Apicomplexa</taxon>
        <taxon>Aconoidasida</taxon>
        <taxon>Piroplasmida</taxon>
        <taxon>Theileriidae</taxon>
        <taxon>Theileria</taxon>
    </lineage>
</organism>
<name>J4CDC5_THEOR</name>
<dbReference type="VEuPathDB" id="PiroplasmaDB:TOT_030000163"/>
<sequence>MRARGRKGALVRNKVDARASVKINESEAGIGIYKGEFAYFRTLTGCVCGTTATKQQITSEEKFNDKTGIYIDKNGKWSDQLPSVCWVLLDLRAICLYLLWGLHRGLDQSDLVDVTHKAAKNTIKSFRAIYEQFLSIFYQGFRPGSYLYI</sequence>
<gene>
    <name evidence="1" type="ORF">TOT_030000163</name>
</gene>
<keyword evidence="2" id="KW-1185">Reference proteome</keyword>
<dbReference type="EMBL" id="AP011948">
    <property type="protein sequence ID" value="BAM40902.1"/>
    <property type="molecule type" value="Genomic_DNA"/>
</dbReference>